<feature type="region of interest" description="Disordered" evidence="1">
    <location>
        <begin position="202"/>
        <end position="231"/>
    </location>
</feature>
<evidence type="ECO:0000313" key="3">
    <source>
        <dbReference type="EMBL" id="CAJ1950802.1"/>
    </source>
</evidence>
<protein>
    <recommendedName>
        <fullName evidence="5">SURF1-like protein</fullName>
    </recommendedName>
</protein>
<organism evidence="3 4">
    <name type="scientific">Cylindrotheca closterium</name>
    <dbReference type="NCBI Taxonomy" id="2856"/>
    <lineage>
        <taxon>Eukaryota</taxon>
        <taxon>Sar</taxon>
        <taxon>Stramenopiles</taxon>
        <taxon>Ochrophyta</taxon>
        <taxon>Bacillariophyta</taxon>
        <taxon>Bacillariophyceae</taxon>
        <taxon>Bacillariophycidae</taxon>
        <taxon>Bacillariales</taxon>
        <taxon>Bacillariaceae</taxon>
        <taxon>Cylindrotheca</taxon>
    </lineage>
</organism>
<dbReference type="EMBL" id="CAKOGP040001770">
    <property type="protein sequence ID" value="CAJ1950802.1"/>
    <property type="molecule type" value="Genomic_DNA"/>
</dbReference>
<reference evidence="3" key="1">
    <citation type="submission" date="2023-08" db="EMBL/GenBank/DDBJ databases">
        <authorList>
            <person name="Audoor S."/>
            <person name="Bilcke G."/>
        </authorList>
    </citation>
    <scope>NUCLEOTIDE SEQUENCE</scope>
</reference>
<comment type="caution">
    <text evidence="3">The sequence shown here is derived from an EMBL/GenBank/DDBJ whole genome shotgun (WGS) entry which is preliminary data.</text>
</comment>
<evidence type="ECO:0000313" key="4">
    <source>
        <dbReference type="Proteomes" id="UP001295423"/>
    </source>
</evidence>
<feature type="signal peptide" evidence="2">
    <location>
        <begin position="1"/>
        <end position="19"/>
    </location>
</feature>
<evidence type="ECO:0008006" key="5">
    <source>
        <dbReference type="Google" id="ProtNLM"/>
    </source>
</evidence>
<keyword evidence="2" id="KW-0732">Signal</keyword>
<dbReference type="AlphaFoldDB" id="A0AAD2FS54"/>
<feature type="compositionally biased region" description="Basic and acidic residues" evidence="1">
    <location>
        <begin position="222"/>
        <end position="231"/>
    </location>
</feature>
<keyword evidence="4" id="KW-1185">Reference proteome</keyword>
<feature type="chain" id="PRO_5042181219" description="SURF1-like protein" evidence="2">
    <location>
        <begin position="20"/>
        <end position="231"/>
    </location>
</feature>
<sequence length="231" mass="26409">MHRLAILVLLLSFILDCLSFQVQRPSFQRLSTDTFARGKSKWDDLKDDDEDENVYDSTPIAPDMTYEPRNLMRQSKSFQAIREVGGKDTVNDIYIHEPGTDTFWFIGKIARADVSLEKAVARQWPMIERHGCNLRPIELMPHWGKLQLWAAPGDSELEVAYNRPSCEFQKMEREVEGAKAVKSSFLGFQGEAYEKDEYGFRTARNDDGTPARPELTGPGIKDLAELEKMSE</sequence>
<accession>A0AAD2FS54</accession>
<name>A0AAD2FS54_9STRA</name>
<dbReference type="Proteomes" id="UP001295423">
    <property type="component" value="Unassembled WGS sequence"/>
</dbReference>
<gene>
    <name evidence="3" type="ORF">CYCCA115_LOCUS12764</name>
</gene>
<evidence type="ECO:0000256" key="1">
    <source>
        <dbReference type="SAM" id="MobiDB-lite"/>
    </source>
</evidence>
<proteinExistence type="predicted"/>
<evidence type="ECO:0000256" key="2">
    <source>
        <dbReference type="SAM" id="SignalP"/>
    </source>
</evidence>